<dbReference type="SMART" id="SM00347">
    <property type="entry name" value="HTH_MARR"/>
    <property type="match status" value="1"/>
</dbReference>
<dbReference type="RefSeq" id="WP_194108211.1">
    <property type="nucleotide sequence ID" value="NZ_JADFFM010000002.1"/>
</dbReference>
<reference evidence="2 3" key="1">
    <citation type="submission" date="2020-10" db="EMBL/GenBank/DDBJ databases">
        <title>Mucilaginibacter mali sp. nov., isolated from rhizosphere soil of apple orchard.</title>
        <authorList>
            <person name="Lee J.-S."/>
            <person name="Kim H.S."/>
            <person name="Kim J.-S."/>
        </authorList>
    </citation>
    <scope>NUCLEOTIDE SEQUENCE [LARGE SCALE GENOMIC DNA]</scope>
    <source>
        <strain evidence="2 3">KCTC 23157</strain>
    </source>
</reference>
<sequence length="154" mass="17643">MEITEPISRKLIHLGKVYLNVLSKRVDHLGINRYWYILSLIHANNGLLTQKELAARLGKDKSAMVNIIDFLTERGYVYREINPADRRQHLLKVTEKAGNAVPEIVAAFEAINKTAATDILPAEMEIFNRVLLKMEENLKPYATEEMNIKLNLNK</sequence>
<organism evidence="2 3">
    <name type="scientific">Mucilaginibacter boryungensis</name>
    <dbReference type="NCBI Taxonomy" id="768480"/>
    <lineage>
        <taxon>Bacteria</taxon>
        <taxon>Pseudomonadati</taxon>
        <taxon>Bacteroidota</taxon>
        <taxon>Sphingobacteriia</taxon>
        <taxon>Sphingobacteriales</taxon>
        <taxon>Sphingobacteriaceae</taxon>
        <taxon>Mucilaginibacter</taxon>
    </lineage>
</organism>
<protein>
    <submittedName>
        <fullName evidence="2">MarR family transcriptional regulator</fullName>
    </submittedName>
</protein>
<name>A0ABR9XN91_9SPHI</name>
<dbReference type="PANTHER" id="PTHR33164:SF43">
    <property type="entry name" value="HTH-TYPE TRANSCRIPTIONAL REPRESSOR YETL"/>
    <property type="match status" value="1"/>
</dbReference>
<dbReference type="PRINTS" id="PR00598">
    <property type="entry name" value="HTHMARR"/>
</dbReference>
<feature type="domain" description="HTH marR-type" evidence="1">
    <location>
        <begin position="4"/>
        <end position="136"/>
    </location>
</feature>
<keyword evidence="3" id="KW-1185">Reference proteome</keyword>
<evidence type="ECO:0000313" key="3">
    <source>
        <dbReference type="Proteomes" id="UP000632774"/>
    </source>
</evidence>
<dbReference type="InterPro" id="IPR036388">
    <property type="entry name" value="WH-like_DNA-bd_sf"/>
</dbReference>
<gene>
    <name evidence="2" type="ORF">IRJ18_20870</name>
</gene>
<dbReference type="Pfam" id="PF12802">
    <property type="entry name" value="MarR_2"/>
    <property type="match status" value="1"/>
</dbReference>
<proteinExistence type="predicted"/>
<dbReference type="PROSITE" id="PS50995">
    <property type="entry name" value="HTH_MARR_2"/>
    <property type="match status" value="1"/>
</dbReference>
<evidence type="ECO:0000259" key="1">
    <source>
        <dbReference type="PROSITE" id="PS50995"/>
    </source>
</evidence>
<dbReference type="EMBL" id="JADFFM010000002">
    <property type="protein sequence ID" value="MBE9668834.1"/>
    <property type="molecule type" value="Genomic_DNA"/>
</dbReference>
<accession>A0ABR9XN91</accession>
<dbReference type="InterPro" id="IPR036390">
    <property type="entry name" value="WH_DNA-bd_sf"/>
</dbReference>
<dbReference type="PANTHER" id="PTHR33164">
    <property type="entry name" value="TRANSCRIPTIONAL REGULATOR, MARR FAMILY"/>
    <property type="match status" value="1"/>
</dbReference>
<dbReference type="InterPro" id="IPR039422">
    <property type="entry name" value="MarR/SlyA-like"/>
</dbReference>
<dbReference type="Gene3D" id="1.10.10.10">
    <property type="entry name" value="Winged helix-like DNA-binding domain superfamily/Winged helix DNA-binding domain"/>
    <property type="match status" value="1"/>
</dbReference>
<dbReference type="SUPFAM" id="SSF46785">
    <property type="entry name" value="Winged helix' DNA-binding domain"/>
    <property type="match status" value="1"/>
</dbReference>
<evidence type="ECO:0000313" key="2">
    <source>
        <dbReference type="EMBL" id="MBE9668834.1"/>
    </source>
</evidence>
<dbReference type="InterPro" id="IPR000835">
    <property type="entry name" value="HTH_MarR-typ"/>
</dbReference>
<dbReference type="Proteomes" id="UP000632774">
    <property type="component" value="Unassembled WGS sequence"/>
</dbReference>
<comment type="caution">
    <text evidence="2">The sequence shown here is derived from an EMBL/GenBank/DDBJ whole genome shotgun (WGS) entry which is preliminary data.</text>
</comment>